<dbReference type="PANTHER" id="PTHR22925">
    <property type="entry name" value="GLYCOSYL HYDROLASE 43 FAMILY MEMBER"/>
    <property type="match status" value="1"/>
</dbReference>
<organism evidence="3 4">
    <name type="scientific">Bifidobacterium vespertilionis</name>
    <dbReference type="NCBI Taxonomy" id="2562524"/>
    <lineage>
        <taxon>Bacteria</taxon>
        <taxon>Bacillati</taxon>
        <taxon>Actinomycetota</taxon>
        <taxon>Actinomycetes</taxon>
        <taxon>Bifidobacteriales</taxon>
        <taxon>Bifidobacteriaceae</taxon>
        <taxon>Bifidobacterium</taxon>
    </lineage>
</organism>
<dbReference type="Gene3D" id="3.80.10.10">
    <property type="entry name" value="Ribonuclease Inhibitor"/>
    <property type="match status" value="1"/>
</dbReference>
<name>A0A5J5DYE9_9BIFI</name>
<gene>
    <name evidence="3" type="ORF">EM848_09870</name>
</gene>
<dbReference type="Pfam" id="PF07554">
    <property type="entry name" value="FIVAR"/>
    <property type="match status" value="1"/>
</dbReference>
<dbReference type="SUPFAM" id="SSF52075">
    <property type="entry name" value="Outer arm dynein light chain 1"/>
    <property type="match status" value="1"/>
</dbReference>
<keyword evidence="2" id="KW-0732">Signal</keyword>
<feature type="chain" id="PRO_5023910477" evidence="2">
    <location>
        <begin position="29"/>
        <end position="1347"/>
    </location>
</feature>
<evidence type="ECO:0000313" key="3">
    <source>
        <dbReference type="EMBL" id="KAA8821898.1"/>
    </source>
</evidence>
<feature type="non-terminal residue" evidence="3">
    <location>
        <position position="1347"/>
    </location>
</feature>
<dbReference type="Pfam" id="PF13855">
    <property type="entry name" value="LRR_8"/>
    <property type="match status" value="1"/>
</dbReference>
<dbReference type="Gene3D" id="1.20.1270.70">
    <property type="entry name" value="Designed single chain three-helix bundle"/>
    <property type="match status" value="1"/>
</dbReference>
<sequence>MTRKLRVIAAATAVATLGAGLVSGTAIAAGSADAVATQAVQSSQIEVGPSWKDTDGNLLEAHGGAANKVNEAEFGIDVTGDGDTDDDVYLLYGEKKTNATRPVDGINGYWSTDLENWHYMGNVLRTHNVLPNKVISISGDESYTDYDSQQYFADHKVSQDGKTTNYAAGSQKYTVLDEANLQTLKDLANSGEDTEDAKSAKAFIEPYVTERDSNGKAIAYDEASLKIGFEYLYGMYNIVERPKVVYNKATKQFVAIFHSDGAVNANADRIKWIEGLTKSGLGVTGGKTYFEQGIANNDATAKNTGSRYSRAQIGFAVSDSPFGPFKMVNSTRMNFDKSLHATRFGESRDMTVFVDYGHDVNNDGADDAYAVYSSEMNAKMYISLLNKEYTAPIAAGDSEPEGDHTWRSRVLPDNSREASALFYHDGWYYMITSGTDGWNSTPVIYYRAKSVLQDAVWEKLGNPFTGDNPSKGYDSQPTYVLVEDQDKGQFIYMGDRWVVDGRTGSAGQNSKLIWLPIEITGNADKPINISGRASWNPFDESLYSAPKDYGSIVLEQGSLLPETLKIDGRDVAVSWADGANDQVVSAAAGATLSLNFTVDGARYNVSVQIIAPGLTYYVDSGAKDEASASDYAAVKAAVPGLKNATPDQVSDGTGWGYVSSNVVAKSDAGNGKADTGLYTNNSGTIISYKLPLDAGSYTLDAGFHDWWAQWTDNRAMDLTVAAADGAELGKGSAATSKSAADATGTVSFTLDKAQTVTFSVTRAANATADPILNWFTVSKKATVLDSTIVATAGKLPATVSIDGKDTAVTWSAASVSAASAKASVVASINATGSADGTPVSATVLNVPANTVYFADSGAAASAATPDYDAVKAALGDALLNQSADQQWDGKASGKTWGYSGGTGTGVVDAKSNGWNNSFVSADYDSKNGQITYHLTLKAGKYNIGAVQSHVKYPNGIYSTVKVGDETIGARKTLTGLSDANDTVVQSVEVAKDSVVDVTVGTDGNSGYNLRLAAVWAAKTGDVTVPETPVVDVDQANFPDAAFLKLVKDYDTNGNGNLSDKEIAAVTDITAPVAGIKDLKGIEHFTALKQLIVDRNEITAVDLSTLVNLEKLDLSSNKLTALDVSKLTGLKRLDIADNQIAPALDLSANGKLTYINVGVNALAAIRLPETTQHALTSINAKDQIAVEVQATDGVFDLKTIADWFDPAKVNDLKGAELDGTTLKNITGDTVTYDYVIPDGKIKYTLPVTLKVTAAQPSVDKSDLQAAVDEAGKLVESDYTAESWEAFASALRNANTVLVDDQATQESVDDAVRRLAEARGALKPADKPSVDKSDLQAAVDAAGELTESD</sequence>
<dbReference type="InterPro" id="IPR023296">
    <property type="entry name" value="Glyco_hydro_beta-prop_sf"/>
</dbReference>
<dbReference type="SUPFAM" id="SSF75005">
    <property type="entry name" value="Arabinanase/levansucrase/invertase"/>
    <property type="match status" value="1"/>
</dbReference>
<dbReference type="PROSITE" id="PS00018">
    <property type="entry name" value="EF_HAND_1"/>
    <property type="match status" value="1"/>
</dbReference>
<dbReference type="PROSITE" id="PS51450">
    <property type="entry name" value="LRR"/>
    <property type="match status" value="1"/>
</dbReference>
<dbReference type="PANTHER" id="PTHR22925:SF3">
    <property type="entry name" value="GLYCOSYL HYDROLASE FAMILY PROTEIN 43"/>
    <property type="match status" value="1"/>
</dbReference>
<evidence type="ECO:0000256" key="2">
    <source>
        <dbReference type="SAM" id="SignalP"/>
    </source>
</evidence>
<evidence type="ECO:0000256" key="1">
    <source>
        <dbReference type="SAM" id="MobiDB-lite"/>
    </source>
</evidence>
<reference evidence="3 4" key="1">
    <citation type="journal article" date="2019" name="Syst. Appl. Microbiol.">
        <title>Characterization of Bifidobacterium species in feaces of the Egyptian fruit bat: Description of B. vespertilionis sp. nov. and B. rousetti sp. nov.</title>
        <authorList>
            <person name="Modesto M."/>
            <person name="Satti M."/>
            <person name="Watanabe K."/>
            <person name="Puglisi E."/>
            <person name="Morelli L."/>
            <person name="Huang C.-H."/>
            <person name="Liou J.-S."/>
            <person name="Miyashita M."/>
            <person name="Tamura T."/>
            <person name="Saito S."/>
            <person name="Mori K."/>
            <person name="Huang L."/>
            <person name="Sciavilla P."/>
            <person name="Sandri C."/>
            <person name="Spiezio C."/>
            <person name="Vitali F."/>
            <person name="Cavalieri D."/>
            <person name="Perpetuini G."/>
            <person name="Tofalo R."/>
            <person name="Bonetti A."/>
            <person name="Arita M."/>
            <person name="Mattarelli P."/>
        </authorList>
    </citation>
    <scope>NUCLEOTIDE SEQUENCE [LARGE SCALE GENOMIC DNA]</scope>
    <source>
        <strain evidence="3 4">RST8</strain>
    </source>
</reference>
<dbReference type="InterPro" id="IPR032675">
    <property type="entry name" value="LRR_dom_sf"/>
</dbReference>
<dbReference type="Gene3D" id="2.115.10.20">
    <property type="entry name" value="Glycosyl hydrolase domain, family 43"/>
    <property type="match status" value="1"/>
</dbReference>
<feature type="signal peptide" evidence="2">
    <location>
        <begin position="1"/>
        <end position="28"/>
    </location>
</feature>
<dbReference type="InterPro" id="IPR018247">
    <property type="entry name" value="EF_Hand_1_Ca_BS"/>
</dbReference>
<dbReference type="InterPro" id="IPR001611">
    <property type="entry name" value="Leu-rich_rpt"/>
</dbReference>
<protein>
    <submittedName>
        <fullName evidence="3">Uncharacterized protein</fullName>
    </submittedName>
</protein>
<dbReference type="RefSeq" id="WP_150354759.1">
    <property type="nucleotide sequence ID" value="NZ_RZOA01000022.1"/>
</dbReference>
<accession>A0A5J5DYE9</accession>
<comment type="caution">
    <text evidence="3">The sequence shown here is derived from an EMBL/GenBank/DDBJ whole genome shotgun (WGS) entry which is preliminary data.</text>
</comment>
<proteinExistence type="predicted"/>
<dbReference type="CDD" id="cd18825">
    <property type="entry name" value="GH43_CtGH43-like"/>
    <property type="match status" value="1"/>
</dbReference>
<dbReference type="EMBL" id="RZOA01000022">
    <property type="protein sequence ID" value="KAA8821898.1"/>
    <property type="molecule type" value="Genomic_DNA"/>
</dbReference>
<feature type="region of interest" description="Disordered" evidence="1">
    <location>
        <begin position="1317"/>
        <end position="1347"/>
    </location>
</feature>
<feature type="compositionally biased region" description="Basic and acidic residues" evidence="1">
    <location>
        <begin position="1322"/>
        <end position="1332"/>
    </location>
</feature>
<evidence type="ECO:0000313" key="4">
    <source>
        <dbReference type="Proteomes" id="UP000345527"/>
    </source>
</evidence>
<dbReference type="Proteomes" id="UP000345527">
    <property type="component" value="Unassembled WGS sequence"/>
</dbReference>
<dbReference type="OrthoDB" id="3222712at2"/>